<keyword evidence="1" id="KW-0479">Metal-binding</keyword>
<evidence type="ECO:0000256" key="2">
    <source>
        <dbReference type="ARBA" id="ARBA00022801"/>
    </source>
</evidence>
<dbReference type="Gene3D" id="3.20.20.140">
    <property type="entry name" value="Metal-dependent hydrolases"/>
    <property type="match status" value="1"/>
</dbReference>
<comment type="similarity">
    <text evidence="3">Belongs to the metallo-dependent hydrolases superfamily. Phosphotriesterase family.</text>
</comment>
<dbReference type="SUPFAM" id="SSF51556">
    <property type="entry name" value="Metallo-dependent hydrolases"/>
    <property type="match status" value="1"/>
</dbReference>
<name>A0ABY8LEL6_9RHOB</name>
<dbReference type="InterPro" id="IPR001559">
    <property type="entry name" value="Phosphotriesterase"/>
</dbReference>
<dbReference type="InterPro" id="IPR032466">
    <property type="entry name" value="Metal_Hydrolase"/>
</dbReference>
<dbReference type="Pfam" id="PF02126">
    <property type="entry name" value="PTE"/>
    <property type="match status" value="1"/>
</dbReference>
<dbReference type="PANTHER" id="PTHR10819">
    <property type="entry name" value="PHOSPHOTRIESTERASE-RELATED"/>
    <property type="match status" value="1"/>
</dbReference>
<comment type="caution">
    <text evidence="3">Lacks conserved residue(s) required for the propagation of feature annotation.</text>
</comment>
<dbReference type="InterPro" id="IPR017947">
    <property type="entry name" value="AryldialkylPase_Zn-BS"/>
</dbReference>
<sequence>MHRTPSPTVATVTGPVPRADLGVTLMHEHILNDCTCWWRGRDPEFASPIRDLPVSAAILSRLKHDPFACRDNCALDDEAMAIAELAQFADEGGATVVDPTCRGIGRAPEALVRIARATGLNIVMGSGYYLQSSHPPGLARMRAEDIAAELIGEHRDGVGPDRVPIGLIGEIGVSADFTPDERKSLRGAAMAAVETGLPLMIHLPGWERLAHEVLDLVAAEGQPLDRVILCHMNPSWDDTDYQRALADRGAFLEYDMIGMDFWYDDQQVQCPSDADCAGAIAALVRDGYRDRLLLSQDVFVKMMLTPFGGNGYAHVQRHFLPRLERLGLTQGDLDALMVANPAAALCAYITSEVPR</sequence>
<evidence type="ECO:0000256" key="1">
    <source>
        <dbReference type="ARBA" id="ARBA00022723"/>
    </source>
</evidence>
<keyword evidence="5" id="KW-1185">Reference proteome</keyword>
<proteinExistence type="inferred from homology"/>
<keyword evidence="2" id="KW-0378">Hydrolase</keyword>
<gene>
    <name evidence="4" type="ORF">P8627_04910</name>
</gene>
<dbReference type="PROSITE" id="PS51347">
    <property type="entry name" value="PHOSPHOTRIESTERASE_2"/>
    <property type="match status" value="1"/>
</dbReference>
<accession>A0ABY8LEL6</accession>
<evidence type="ECO:0000256" key="3">
    <source>
        <dbReference type="PROSITE-ProRule" id="PRU00679"/>
    </source>
</evidence>
<dbReference type="EMBL" id="CP122537">
    <property type="protein sequence ID" value="WGH79606.1"/>
    <property type="molecule type" value="Genomic_DNA"/>
</dbReference>
<evidence type="ECO:0000313" key="5">
    <source>
        <dbReference type="Proteomes" id="UP001243420"/>
    </source>
</evidence>
<evidence type="ECO:0000313" key="4">
    <source>
        <dbReference type="EMBL" id="WGH79606.1"/>
    </source>
</evidence>
<reference evidence="4 5" key="1">
    <citation type="submission" date="2023-04" db="EMBL/GenBank/DDBJ databases">
        <title>Jannaschia ovalis sp. nov., a marine bacterium isolated from sea tidal flat.</title>
        <authorList>
            <person name="Kwon D.Y."/>
            <person name="Kim J.-J."/>
        </authorList>
    </citation>
    <scope>NUCLEOTIDE SEQUENCE [LARGE SCALE GENOMIC DNA]</scope>
    <source>
        <strain evidence="4 5">GRR-S6-38</strain>
    </source>
</reference>
<dbReference type="RefSeq" id="WP_279966523.1">
    <property type="nucleotide sequence ID" value="NZ_CP122537.1"/>
</dbReference>
<dbReference type="Proteomes" id="UP001243420">
    <property type="component" value="Chromosome"/>
</dbReference>
<protein>
    <submittedName>
        <fullName evidence="4">Phosphotriesterase-related protein</fullName>
    </submittedName>
</protein>
<dbReference type="PROSITE" id="PS01322">
    <property type="entry name" value="PHOSPHOTRIESTERASE_1"/>
    <property type="match status" value="1"/>
</dbReference>
<dbReference type="PANTHER" id="PTHR10819:SF3">
    <property type="entry name" value="PHOSPHOTRIESTERASE-RELATED PROTEIN"/>
    <property type="match status" value="1"/>
</dbReference>
<organism evidence="4 5">
    <name type="scientific">Jannaschia ovalis</name>
    <dbReference type="NCBI Taxonomy" id="3038773"/>
    <lineage>
        <taxon>Bacteria</taxon>
        <taxon>Pseudomonadati</taxon>
        <taxon>Pseudomonadota</taxon>
        <taxon>Alphaproteobacteria</taxon>
        <taxon>Rhodobacterales</taxon>
        <taxon>Roseobacteraceae</taxon>
        <taxon>Jannaschia</taxon>
    </lineage>
</organism>